<gene>
    <name evidence="1" type="ORF">HMPREF0762_00494</name>
</gene>
<dbReference type="Proteomes" id="UP000006001">
    <property type="component" value="Unassembled WGS sequence"/>
</dbReference>
<organism evidence="1 2">
    <name type="scientific">Slackia exigua (strain ATCC 700122 / DSM 15923 / CIP 105133 / JCM 11022 / KCTC 5966 / S-7)</name>
    <dbReference type="NCBI Taxonomy" id="649764"/>
    <lineage>
        <taxon>Bacteria</taxon>
        <taxon>Bacillati</taxon>
        <taxon>Actinomycetota</taxon>
        <taxon>Coriobacteriia</taxon>
        <taxon>Eggerthellales</taxon>
        <taxon>Eggerthellaceae</taxon>
        <taxon>Slackia</taxon>
    </lineage>
</organism>
<proteinExistence type="predicted"/>
<accession>D0WFH6</accession>
<dbReference type="STRING" id="649764.HMPREF0762_00494"/>
<dbReference type="AlphaFoldDB" id="D0WFH6"/>
<dbReference type="EMBL" id="ACUX02000005">
    <property type="protein sequence ID" value="EEZ61860.1"/>
    <property type="molecule type" value="Genomic_DNA"/>
</dbReference>
<reference evidence="1" key="1">
    <citation type="submission" date="2009-10" db="EMBL/GenBank/DDBJ databases">
        <authorList>
            <person name="Weinstock G."/>
            <person name="Sodergren E."/>
            <person name="Clifton S."/>
            <person name="Fulton L."/>
            <person name="Fulton B."/>
            <person name="Courtney L."/>
            <person name="Fronick C."/>
            <person name="Harrison M."/>
            <person name="Strong C."/>
            <person name="Farmer C."/>
            <person name="Delahaunty K."/>
            <person name="Markovic C."/>
            <person name="Hall O."/>
            <person name="Minx P."/>
            <person name="Tomlinson C."/>
            <person name="Mitreva M."/>
            <person name="Nelson J."/>
            <person name="Hou S."/>
            <person name="Wollam A."/>
            <person name="Pepin K.H."/>
            <person name="Johnson M."/>
            <person name="Bhonagiri V."/>
            <person name="Nash W.E."/>
            <person name="Warren W."/>
            <person name="Chinwalla A."/>
            <person name="Mardis E.R."/>
            <person name="Wilson R.K."/>
        </authorList>
    </citation>
    <scope>NUCLEOTIDE SEQUENCE [LARGE SCALE GENOMIC DNA]</scope>
    <source>
        <strain evidence="1">ATCC 700122</strain>
    </source>
</reference>
<evidence type="ECO:0000313" key="1">
    <source>
        <dbReference type="EMBL" id="EEZ61860.1"/>
    </source>
</evidence>
<evidence type="ECO:0000313" key="2">
    <source>
        <dbReference type="Proteomes" id="UP000006001"/>
    </source>
</evidence>
<sequence>MHAALTRSTEEGHQEEVRLDCCGSAAGRPDGAFVCGVRRILVA</sequence>
<keyword evidence="2" id="KW-1185">Reference proteome</keyword>
<dbReference type="HOGENOM" id="CLU_3239700_0_0_11"/>
<name>D0WFH6_SLAES</name>
<protein>
    <submittedName>
        <fullName evidence="1">Uncharacterized protein</fullName>
    </submittedName>
</protein>
<comment type="caution">
    <text evidence="1">The sequence shown here is derived from an EMBL/GenBank/DDBJ whole genome shotgun (WGS) entry which is preliminary data.</text>
</comment>